<reference evidence="2 3" key="1">
    <citation type="submission" date="2019-08" db="EMBL/GenBank/DDBJ databases">
        <title>Aureimonas fodiniaquatilis sp. nov., isolated from a coal mine wastewater.</title>
        <authorList>
            <person name="Kim W."/>
        </authorList>
    </citation>
    <scope>NUCLEOTIDE SEQUENCE [LARGE SCALE GENOMIC DNA]</scope>
    <source>
        <strain evidence="2 3">CAU 1482</strain>
    </source>
</reference>
<dbReference type="InterPro" id="IPR009506">
    <property type="entry name" value="YjiS-like"/>
</dbReference>
<name>A0A5B0DNY4_9HYPH</name>
<dbReference type="EMBL" id="VTWH01000005">
    <property type="protein sequence ID" value="KAA0968464.1"/>
    <property type="molecule type" value="Genomic_DNA"/>
</dbReference>
<gene>
    <name evidence="2" type="ORF">FPY71_16350</name>
</gene>
<dbReference type="OrthoDB" id="8244198at2"/>
<dbReference type="Proteomes" id="UP000324738">
    <property type="component" value="Unassembled WGS sequence"/>
</dbReference>
<dbReference type="AlphaFoldDB" id="A0A5B0DNY4"/>
<proteinExistence type="predicted"/>
<sequence length="49" mass="5713">MLSQITNRFKSYRTRQRVINELSALDDRQLADIGINRGDINRAVAFGRY</sequence>
<dbReference type="RefSeq" id="WP_149301413.1">
    <property type="nucleotide sequence ID" value="NZ_VTWH01000005.1"/>
</dbReference>
<dbReference type="Pfam" id="PF06568">
    <property type="entry name" value="YjiS-like"/>
    <property type="match status" value="1"/>
</dbReference>
<evidence type="ECO:0000313" key="3">
    <source>
        <dbReference type="Proteomes" id="UP000324738"/>
    </source>
</evidence>
<comment type="caution">
    <text evidence="2">The sequence shown here is derived from an EMBL/GenBank/DDBJ whole genome shotgun (WGS) entry which is preliminary data.</text>
</comment>
<evidence type="ECO:0000259" key="1">
    <source>
        <dbReference type="Pfam" id="PF06568"/>
    </source>
</evidence>
<evidence type="ECO:0000313" key="2">
    <source>
        <dbReference type="EMBL" id="KAA0968464.1"/>
    </source>
</evidence>
<keyword evidence="3" id="KW-1185">Reference proteome</keyword>
<accession>A0A5B0DNY4</accession>
<organism evidence="2 3">
    <name type="scientific">Aureimonas fodinaquatilis</name>
    <dbReference type="NCBI Taxonomy" id="2565783"/>
    <lineage>
        <taxon>Bacteria</taxon>
        <taxon>Pseudomonadati</taxon>
        <taxon>Pseudomonadota</taxon>
        <taxon>Alphaproteobacteria</taxon>
        <taxon>Hyphomicrobiales</taxon>
        <taxon>Aurantimonadaceae</taxon>
        <taxon>Aureimonas</taxon>
    </lineage>
</organism>
<feature type="domain" description="YjiS-like" evidence="1">
    <location>
        <begin position="8"/>
        <end position="40"/>
    </location>
</feature>
<protein>
    <submittedName>
        <fullName evidence="2">DUF1127 domain-containing protein</fullName>
    </submittedName>
</protein>